<dbReference type="Gene3D" id="2.40.440.10">
    <property type="entry name" value="L,D-transpeptidase catalytic domain-like"/>
    <property type="match status" value="1"/>
</dbReference>
<gene>
    <name evidence="8" type="ORF">ACFSKK_10505</name>
</gene>
<dbReference type="GO" id="GO:0016746">
    <property type="term" value="F:acyltransferase activity"/>
    <property type="evidence" value="ECO:0007669"/>
    <property type="project" value="UniProtKB-KW"/>
</dbReference>
<dbReference type="EC" id="2.3.2.-" evidence="8"/>
<dbReference type="InterPro" id="IPR005490">
    <property type="entry name" value="LD_TPept_cat_dom"/>
</dbReference>
<evidence type="ECO:0000313" key="8">
    <source>
        <dbReference type="EMBL" id="MFD2214112.1"/>
    </source>
</evidence>
<keyword evidence="5 6" id="KW-0961">Cell wall biogenesis/degradation</keyword>
<evidence type="ECO:0000313" key="9">
    <source>
        <dbReference type="Proteomes" id="UP001597318"/>
    </source>
</evidence>
<reference evidence="9" key="1">
    <citation type="journal article" date="2019" name="Int. J. Syst. Evol. Microbiol.">
        <title>The Global Catalogue of Microorganisms (GCM) 10K type strain sequencing project: providing services to taxonomists for standard genome sequencing and annotation.</title>
        <authorList>
            <consortium name="The Broad Institute Genomics Platform"/>
            <consortium name="The Broad Institute Genome Sequencing Center for Infectious Disease"/>
            <person name="Wu L."/>
            <person name="Ma J."/>
        </authorList>
    </citation>
    <scope>NUCLEOTIDE SEQUENCE [LARGE SCALE GENOMIC DNA]</scope>
    <source>
        <strain evidence="9">CGMCC 1.15474</strain>
    </source>
</reference>
<dbReference type="EMBL" id="JBHUIK010000002">
    <property type="protein sequence ID" value="MFD2214112.1"/>
    <property type="molecule type" value="Genomic_DNA"/>
</dbReference>
<proteinExistence type="predicted"/>
<dbReference type="Proteomes" id="UP001597318">
    <property type="component" value="Unassembled WGS sequence"/>
</dbReference>
<evidence type="ECO:0000256" key="2">
    <source>
        <dbReference type="ARBA" id="ARBA00022679"/>
    </source>
</evidence>
<dbReference type="CDD" id="cd16913">
    <property type="entry name" value="YkuD_like"/>
    <property type="match status" value="1"/>
</dbReference>
<dbReference type="PANTHER" id="PTHR30582:SF4">
    <property type="entry name" value="L,D-TRANSPEPTIDASE YQJB-RELATED"/>
    <property type="match status" value="1"/>
</dbReference>
<keyword evidence="8" id="KW-0012">Acyltransferase</keyword>
<protein>
    <submittedName>
        <fullName evidence="8">L,D-transpeptidase</fullName>
        <ecNumber evidence="8">2.3.2.-</ecNumber>
    </submittedName>
</protein>
<feature type="domain" description="L,D-TPase catalytic" evidence="7">
    <location>
        <begin position="27"/>
        <end position="151"/>
    </location>
</feature>
<evidence type="ECO:0000259" key="7">
    <source>
        <dbReference type="PROSITE" id="PS52029"/>
    </source>
</evidence>
<keyword evidence="9" id="KW-1185">Reference proteome</keyword>
<feature type="active site" description="Nucleophile" evidence="6">
    <location>
        <position position="127"/>
    </location>
</feature>
<dbReference type="PROSITE" id="PS52029">
    <property type="entry name" value="LD_TPASE"/>
    <property type="match status" value="1"/>
</dbReference>
<evidence type="ECO:0000256" key="6">
    <source>
        <dbReference type="PROSITE-ProRule" id="PRU01373"/>
    </source>
</evidence>
<organism evidence="8 9">
    <name type="scientific">Metabacillus endolithicus</name>
    <dbReference type="NCBI Taxonomy" id="1535204"/>
    <lineage>
        <taxon>Bacteria</taxon>
        <taxon>Bacillati</taxon>
        <taxon>Bacillota</taxon>
        <taxon>Bacilli</taxon>
        <taxon>Bacillales</taxon>
        <taxon>Bacillaceae</taxon>
        <taxon>Metabacillus</taxon>
    </lineage>
</organism>
<comment type="pathway">
    <text evidence="1 6">Cell wall biogenesis; peptidoglycan biosynthesis.</text>
</comment>
<comment type="caution">
    <text evidence="8">The sequence shown here is derived from an EMBL/GenBank/DDBJ whole genome shotgun (WGS) entry which is preliminary data.</text>
</comment>
<sequence length="173" mass="19528">MKALFLFLFVIHSPFWPLGDNPLPGDPFIIINKQTNELAFINDNEIKEIYHVATGKTKELTPEGKFTITVKAVDPYYRKKDIPGGDPNNPLGTRWIGFDAEDTDGRTFGIHGTNNKDSIGHYVTQGCVRMRNEEVESFYKKIPLGTKVLIINTEESFENSAIKHGAITKESER</sequence>
<evidence type="ECO:0000256" key="4">
    <source>
        <dbReference type="ARBA" id="ARBA00022984"/>
    </source>
</evidence>
<keyword evidence="2 8" id="KW-0808">Transferase</keyword>
<dbReference type="InterPro" id="IPR038063">
    <property type="entry name" value="Transpep_catalytic_dom"/>
</dbReference>
<dbReference type="PANTHER" id="PTHR30582">
    <property type="entry name" value="L,D-TRANSPEPTIDASE"/>
    <property type="match status" value="1"/>
</dbReference>
<evidence type="ECO:0000256" key="5">
    <source>
        <dbReference type="ARBA" id="ARBA00023316"/>
    </source>
</evidence>
<accession>A0ABW5BVL1</accession>
<dbReference type="SUPFAM" id="SSF141523">
    <property type="entry name" value="L,D-transpeptidase catalytic domain-like"/>
    <property type="match status" value="1"/>
</dbReference>
<dbReference type="RefSeq" id="WP_247344248.1">
    <property type="nucleotide sequence ID" value="NZ_CP095550.1"/>
</dbReference>
<evidence type="ECO:0000256" key="1">
    <source>
        <dbReference type="ARBA" id="ARBA00004752"/>
    </source>
</evidence>
<dbReference type="Pfam" id="PF03734">
    <property type="entry name" value="YkuD"/>
    <property type="match status" value="1"/>
</dbReference>
<feature type="active site" description="Proton donor/acceptor" evidence="6">
    <location>
        <position position="111"/>
    </location>
</feature>
<keyword evidence="3 6" id="KW-0133">Cell shape</keyword>
<dbReference type="InterPro" id="IPR050979">
    <property type="entry name" value="LD-transpeptidase"/>
</dbReference>
<keyword evidence="4 6" id="KW-0573">Peptidoglycan synthesis</keyword>
<name>A0ABW5BVL1_9BACI</name>
<evidence type="ECO:0000256" key="3">
    <source>
        <dbReference type="ARBA" id="ARBA00022960"/>
    </source>
</evidence>